<dbReference type="PRINTS" id="PR00344">
    <property type="entry name" value="BCTRLSENSOR"/>
</dbReference>
<keyword evidence="6 10" id="KW-0418">Kinase</keyword>
<evidence type="ECO:0000256" key="1">
    <source>
        <dbReference type="ARBA" id="ARBA00000085"/>
    </source>
</evidence>
<evidence type="ECO:0000256" key="2">
    <source>
        <dbReference type="ARBA" id="ARBA00012438"/>
    </source>
</evidence>
<dbReference type="Gene3D" id="1.10.287.130">
    <property type="match status" value="1"/>
</dbReference>
<evidence type="ECO:0000256" key="3">
    <source>
        <dbReference type="ARBA" id="ARBA00022553"/>
    </source>
</evidence>
<keyword evidence="5" id="KW-0547">Nucleotide-binding</keyword>
<dbReference type="CDD" id="cd00082">
    <property type="entry name" value="HisKA"/>
    <property type="match status" value="1"/>
</dbReference>
<dbReference type="InterPro" id="IPR035965">
    <property type="entry name" value="PAS-like_dom_sf"/>
</dbReference>
<dbReference type="EMBL" id="JBEPLU010000001">
    <property type="protein sequence ID" value="MET3525559.1"/>
    <property type="molecule type" value="Genomic_DNA"/>
</dbReference>
<dbReference type="SUPFAM" id="SSF55785">
    <property type="entry name" value="PYP-like sensor domain (PAS domain)"/>
    <property type="match status" value="1"/>
</dbReference>
<evidence type="ECO:0000313" key="10">
    <source>
        <dbReference type="EMBL" id="MET3525559.1"/>
    </source>
</evidence>
<dbReference type="PROSITE" id="PS50109">
    <property type="entry name" value="HIS_KIN"/>
    <property type="match status" value="1"/>
</dbReference>
<proteinExistence type="predicted"/>
<dbReference type="InterPro" id="IPR004358">
    <property type="entry name" value="Sig_transdc_His_kin-like_C"/>
</dbReference>
<accession>A0ABV2EEW1</accession>
<dbReference type="InterPro" id="IPR036890">
    <property type="entry name" value="HATPase_C_sf"/>
</dbReference>
<dbReference type="PANTHER" id="PTHR43065:SF10">
    <property type="entry name" value="PEROXIDE STRESS-ACTIVATED HISTIDINE KINASE MAK3"/>
    <property type="match status" value="1"/>
</dbReference>
<gene>
    <name evidence="10" type="ORF">ABID41_000654</name>
</gene>
<evidence type="ECO:0000256" key="8">
    <source>
        <dbReference type="ARBA" id="ARBA00023012"/>
    </source>
</evidence>
<organism evidence="10 11">
    <name type="scientific">Phenylobacterium koreense</name>
    <dbReference type="NCBI Taxonomy" id="266125"/>
    <lineage>
        <taxon>Bacteria</taxon>
        <taxon>Pseudomonadati</taxon>
        <taxon>Pseudomonadota</taxon>
        <taxon>Alphaproteobacteria</taxon>
        <taxon>Caulobacterales</taxon>
        <taxon>Caulobacteraceae</taxon>
        <taxon>Phenylobacterium</taxon>
    </lineage>
</organism>
<evidence type="ECO:0000256" key="5">
    <source>
        <dbReference type="ARBA" id="ARBA00022741"/>
    </source>
</evidence>
<dbReference type="GO" id="GO:0016301">
    <property type="term" value="F:kinase activity"/>
    <property type="evidence" value="ECO:0007669"/>
    <property type="project" value="UniProtKB-KW"/>
</dbReference>
<dbReference type="EC" id="2.7.13.3" evidence="2"/>
<dbReference type="Proteomes" id="UP001549110">
    <property type="component" value="Unassembled WGS sequence"/>
</dbReference>
<protein>
    <recommendedName>
        <fullName evidence="2">histidine kinase</fullName>
        <ecNumber evidence="2">2.7.13.3</ecNumber>
    </recommendedName>
</protein>
<dbReference type="Pfam" id="PF00512">
    <property type="entry name" value="HisKA"/>
    <property type="match status" value="1"/>
</dbReference>
<comment type="catalytic activity">
    <reaction evidence="1">
        <text>ATP + protein L-histidine = ADP + protein N-phospho-L-histidine.</text>
        <dbReference type="EC" id="2.7.13.3"/>
    </reaction>
</comment>
<dbReference type="InterPro" id="IPR003594">
    <property type="entry name" value="HATPase_dom"/>
</dbReference>
<evidence type="ECO:0000256" key="4">
    <source>
        <dbReference type="ARBA" id="ARBA00022679"/>
    </source>
</evidence>
<evidence type="ECO:0000256" key="6">
    <source>
        <dbReference type="ARBA" id="ARBA00022777"/>
    </source>
</evidence>
<keyword evidence="7" id="KW-0067">ATP-binding</keyword>
<evidence type="ECO:0000313" key="11">
    <source>
        <dbReference type="Proteomes" id="UP001549110"/>
    </source>
</evidence>
<name>A0ABV2EEW1_9CAUL</name>
<keyword evidence="4" id="KW-0808">Transferase</keyword>
<sequence>MDDLTSRPTGRHVAADDVQLRILIHHAPTPLWYVDLRAVGEAFEQLRARGVTDIAAYLDAHPELVETAKDIVLVTEVSQAAMALFRSASAKDLIGPVRYLFAATPAMARRVMIAHFDGRRNYVEQARMTTFDGEVRDVIFSVTYPTPGEPQDTAFITIEDVTDSLRTQAQLRRLQTDFAHAARLSMLGELAAAIAHEVKQPLAAIVTNAETSLRWLSRGEPNLAKVRELTARVAASAGRASDIIQRVQAMATKQDPHHIPLDLAEVVDEALHFVSHELDGRGIELSRTQLEALPTILGDRIQLQQVVVNLLVNAIQAIGEGAGRERRIELELGLEPSCAVMLAIRDTGPGVAAGDLRRVFDGFFTTKNTGVGIGLSVCQSIVAEHGGRISVSNHPAGGAMFQVRLPIVPAPEA</sequence>
<evidence type="ECO:0000259" key="9">
    <source>
        <dbReference type="PROSITE" id="PS50109"/>
    </source>
</evidence>
<dbReference type="SMART" id="SM00387">
    <property type="entry name" value="HATPase_c"/>
    <property type="match status" value="1"/>
</dbReference>
<dbReference type="PANTHER" id="PTHR43065">
    <property type="entry name" value="SENSOR HISTIDINE KINASE"/>
    <property type="match status" value="1"/>
</dbReference>
<dbReference type="SMART" id="SM00388">
    <property type="entry name" value="HisKA"/>
    <property type="match status" value="1"/>
</dbReference>
<dbReference type="InterPro" id="IPR036097">
    <property type="entry name" value="HisK_dim/P_sf"/>
</dbReference>
<feature type="domain" description="Histidine kinase" evidence="9">
    <location>
        <begin position="193"/>
        <end position="409"/>
    </location>
</feature>
<evidence type="ECO:0000256" key="7">
    <source>
        <dbReference type="ARBA" id="ARBA00022840"/>
    </source>
</evidence>
<dbReference type="Gene3D" id="3.30.565.10">
    <property type="entry name" value="Histidine kinase-like ATPase, C-terminal domain"/>
    <property type="match status" value="1"/>
</dbReference>
<dbReference type="SUPFAM" id="SSF55874">
    <property type="entry name" value="ATPase domain of HSP90 chaperone/DNA topoisomerase II/histidine kinase"/>
    <property type="match status" value="1"/>
</dbReference>
<comment type="caution">
    <text evidence="10">The sequence shown here is derived from an EMBL/GenBank/DDBJ whole genome shotgun (WGS) entry which is preliminary data.</text>
</comment>
<dbReference type="RefSeq" id="WP_331928821.1">
    <property type="nucleotide sequence ID" value="NZ_JBEPLU010000001.1"/>
</dbReference>
<dbReference type="InterPro" id="IPR005467">
    <property type="entry name" value="His_kinase_dom"/>
</dbReference>
<dbReference type="InterPro" id="IPR003661">
    <property type="entry name" value="HisK_dim/P_dom"/>
</dbReference>
<keyword evidence="11" id="KW-1185">Reference proteome</keyword>
<dbReference type="Pfam" id="PF02518">
    <property type="entry name" value="HATPase_c"/>
    <property type="match status" value="1"/>
</dbReference>
<keyword evidence="8" id="KW-0902">Two-component regulatory system</keyword>
<dbReference type="SUPFAM" id="SSF47384">
    <property type="entry name" value="Homodimeric domain of signal transducing histidine kinase"/>
    <property type="match status" value="1"/>
</dbReference>
<reference evidence="10 11" key="1">
    <citation type="submission" date="2024-06" db="EMBL/GenBank/DDBJ databases">
        <title>Genomic Encyclopedia of Type Strains, Phase IV (KMG-IV): sequencing the most valuable type-strain genomes for metagenomic binning, comparative biology and taxonomic classification.</title>
        <authorList>
            <person name="Goeker M."/>
        </authorList>
    </citation>
    <scope>NUCLEOTIDE SEQUENCE [LARGE SCALE GENOMIC DNA]</scope>
    <source>
        <strain evidence="10 11">DSM 17809</strain>
    </source>
</reference>
<keyword evidence="3" id="KW-0597">Phosphoprotein</keyword>